<dbReference type="PROSITE" id="PS00678">
    <property type="entry name" value="WD_REPEATS_1"/>
    <property type="match status" value="1"/>
</dbReference>
<dbReference type="Proteomes" id="UP000053097">
    <property type="component" value="Unassembled WGS sequence"/>
</dbReference>
<feature type="compositionally biased region" description="Basic and acidic residues" evidence="4">
    <location>
        <begin position="98"/>
        <end position="114"/>
    </location>
</feature>
<feature type="compositionally biased region" description="Basic and acidic residues" evidence="4">
    <location>
        <begin position="265"/>
        <end position="290"/>
    </location>
</feature>
<reference evidence="5 6" key="1">
    <citation type="journal article" date="2014" name="Curr. Biol.">
        <title>The genome of the clonal raider ant Cerapachys biroi.</title>
        <authorList>
            <person name="Oxley P.R."/>
            <person name="Ji L."/>
            <person name="Fetter-Pruneda I."/>
            <person name="McKenzie S.K."/>
            <person name="Li C."/>
            <person name="Hu H."/>
            <person name="Zhang G."/>
            <person name="Kronauer D.J."/>
        </authorList>
    </citation>
    <scope>NUCLEOTIDE SEQUENCE [LARGE SCALE GENOMIC DNA]</scope>
</reference>
<dbReference type="GO" id="GO:0044458">
    <property type="term" value="P:motile cilium assembly"/>
    <property type="evidence" value="ECO:0007669"/>
    <property type="project" value="TreeGrafter"/>
</dbReference>
<feature type="repeat" description="WD" evidence="3">
    <location>
        <begin position="640"/>
        <end position="682"/>
    </location>
</feature>
<evidence type="ECO:0000256" key="2">
    <source>
        <dbReference type="ARBA" id="ARBA00022737"/>
    </source>
</evidence>
<dbReference type="PROSITE" id="PS50294">
    <property type="entry name" value="WD_REPEATS_REGION"/>
    <property type="match status" value="1"/>
</dbReference>
<dbReference type="AlphaFoldDB" id="A0A026VWM4"/>
<feature type="compositionally biased region" description="Basic residues" evidence="4">
    <location>
        <begin position="328"/>
        <end position="338"/>
    </location>
</feature>
<dbReference type="InterPro" id="IPR036322">
    <property type="entry name" value="WD40_repeat_dom_sf"/>
</dbReference>
<dbReference type="PANTHER" id="PTHR44499:SF1">
    <property type="entry name" value="JOUBERIN"/>
    <property type="match status" value="1"/>
</dbReference>
<feature type="compositionally biased region" description="Basic and acidic residues" evidence="4">
    <location>
        <begin position="1"/>
        <end position="10"/>
    </location>
</feature>
<dbReference type="EMBL" id="KK107670">
    <property type="protein sequence ID" value="EZA48183.1"/>
    <property type="molecule type" value="Genomic_DNA"/>
</dbReference>
<evidence type="ECO:0000313" key="5">
    <source>
        <dbReference type="EMBL" id="EZA48183.1"/>
    </source>
</evidence>
<dbReference type="PROSITE" id="PS50082">
    <property type="entry name" value="WD_REPEATS_2"/>
    <property type="match status" value="3"/>
</dbReference>
<feature type="repeat" description="WD" evidence="3">
    <location>
        <begin position="597"/>
        <end position="632"/>
    </location>
</feature>
<accession>A0A026VWM4</accession>
<dbReference type="OMA" id="WWQSNNR"/>
<dbReference type="InterPro" id="IPR052803">
    <property type="entry name" value="Cilium-Associated_Jouberin"/>
</dbReference>
<gene>
    <name evidence="5" type="ORF">X777_14286</name>
</gene>
<dbReference type="Pfam" id="PF00400">
    <property type="entry name" value="WD40"/>
    <property type="match status" value="3"/>
</dbReference>
<feature type="repeat" description="WD" evidence="3">
    <location>
        <begin position="687"/>
        <end position="727"/>
    </location>
</feature>
<dbReference type="GO" id="GO:0036064">
    <property type="term" value="C:ciliary basal body"/>
    <property type="evidence" value="ECO:0007669"/>
    <property type="project" value="TreeGrafter"/>
</dbReference>
<feature type="region of interest" description="Disordered" evidence="4">
    <location>
        <begin position="1"/>
        <end position="29"/>
    </location>
</feature>
<keyword evidence="1 3" id="KW-0853">WD repeat</keyword>
<sequence length="834" mass="95496">MAKPVESTRDRRLRRSRDVPSFFEESTESVTPLKTTMNVVADVHDESGKLDRRQRDDASDLAVEFDDKAAKRSSEESKASSGASEGPPRSRSIKRRSFAKDRRSKESHDDRTADLIEELELPTKSSESLDEKPRQRRQWNTASVAKGMRDSKARTRRKRWAKDTSVIRLPGTSDDLGSPLIDEPRRPPIPMPRSSVRRNALPFDNPAFTSENDDEVLRIETDHNKESTKIEIRRMRDRASVKDVEEAGTTSWRKNRGKVATTSERLVDSDDRSSKARSSESRENSVEKIDSSTSLEKVTDVRSSSITSEERPSSRTREKTFQREGSLRKRGRPLHRKEKPSGEVSSSARDASSAFEADAGARKKKKRQRKQKDGQRNGKERKEEEEMKHISVTIHRADVLEADYVNVKRPMVKVHIVDARSEGCWNKIAWAFLKPIGVNGTLHTEKKVRLQLYRPRQSFKRYGKHKCEVYSWWQSNNRDKYPSSLLVTITSVSPRKSEPVIYQQLPLDDFLDDTRSVSRGPSTRTSESIGLPKWARLAAQSCKVPNEIMFETETSENGCFYVAFSNDGKYLACVHSEEYNYPIIIYEVETGKIHVRFLGHKTFVYSLNWSSNDHHLLSASADQTARIWDVRNQIIQHIEMLPHPSYVYCAKYGPEKGTIVATGCYDQVARIWTSDRKSKKRELSQELEGHEGFVNSVVFQKNGNLITADSVGSIILWTVRRNSRMPSKREWCMSRKIKIREIDGVVINTIALHPLESRLLVHSRDNGLRLVDLATGVVLQKYKQLNNRRYAGNTFLQYLPETHLFCFENLASHIKRKPPMDVCHGSSDHPVDVL</sequence>
<evidence type="ECO:0000256" key="1">
    <source>
        <dbReference type="ARBA" id="ARBA00022574"/>
    </source>
</evidence>
<name>A0A026VWM4_OOCBI</name>
<dbReference type="PANTHER" id="PTHR44499">
    <property type="entry name" value="JOUBERIN"/>
    <property type="match status" value="1"/>
</dbReference>
<dbReference type="SMART" id="SM00320">
    <property type="entry name" value="WD40"/>
    <property type="match status" value="4"/>
</dbReference>
<dbReference type="InterPro" id="IPR019775">
    <property type="entry name" value="WD40_repeat_CS"/>
</dbReference>
<evidence type="ECO:0000256" key="4">
    <source>
        <dbReference type="SAM" id="MobiDB-lite"/>
    </source>
</evidence>
<dbReference type="STRING" id="2015173.A0A026VWM4"/>
<feature type="compositionally biased region" description="Basic and acidic residues" evidence="4">
    <location>
        <begin position="44"/>
        <end position="58"/>
    </location>
</feature>
<feature type="compositionally biased region" description="Basic and acidic residues" evidence="4">
    <location>
        <begin position="215"/>
        <end position="245"/>
    </location>
</feature>
<evidence type="ECO:0000313" key="6">
    <source>
        <dbReference type="Proteomes" id="UP000053097"/>
    </source>
</evidence>
<feature type="compositionally biased region" description="Basic and acidic residues" evidence="4">
    <location>
        <begin position="371"/>
        <end position="387"/>
    </location>
</feature>
<feature type="region of interest" description="Disordered" evidence="4">
    <location>
        <begin position="44"/>
        <end position="387"/>
    </location>
</feature>
<proteinExistence type="predicted"/>
<dbReference type="InterPro" id="IPR001680">
    <property type="entry name" value="WD40_rpt"/>
</dbReference>
<dbReference type="SUPFAM" id="SSF50978">
    <property type="entry name" value="WD40 repeat-like"/>
    <property type="match status" value="1"/>
</dbReference>
<organism evidence="5 6">
    <name type="scientific">Ooceraea biroi</name>
    <name type="common">Clonal raider ant</name>
    <name type="synonym">Cerapachys biroi</name>
    <dbReference type="NCBI Taxonomy" id="2015173"/>
    <lineage>
        <taxon>Eukaryota</taxon>
        <taxon>Metazoa</taxon>
        <taxon>Ecdysozoa</taxon>
        <taxon>Arthropoda</taxon>
        <taxon>Hexapoda</taxon>
        <taxon>Insecta</taxon>
        <taxon>Pterygota</taxon>
        <taxon>Neoptera</taxon>
        <taxon>Endopterygota</taxon>
        <taxon>Hymenoptera</taxon>
        <taxon>Apocrita</taxon>
        <taxon>Aculeata</taxon>
        <taxon>Formicoidea</taxon>
        <taxon>Formicidae</taxon>
        <taxon>Dorylinae</taxon>
        <taxon>Ooceraea</taxon>
    </lineage>
</organism>
<dbReference type="OrthoDB" id="2096344at2759"/>
<evidence type="ECO:0000256" key="3">
    <source>
        <dbReference type="PROSITE-ProRule" id="PRU00221"/>
    </source>
</evidence>
<keyword evidence="2" id="KW-0677">Repeat</keyword>
<feature type="compositionally biased region" description="Basic and acidic residues" evidence="4">
    <location>
        <begin position="65"/>
        <end position="78"/>
    </location>
</feature>
<keyword evidence="6" id="KW-1185">Reference proteome</keyword>
<protein>
    <submittedName>
        <fullName evidence="5">Jouberin</fullName>
    </submittedName>
</protein>
<dbReference type="Gene3D" id="2.130.10.10">
    <property type="entry name" value="YVTN repeat-like/Quinoprotein amine dehydrogenase"/>
    <property type="match status" value="1"/>
</dbReference>
<dbReference type="InterPro" id="IPR015943">
    <property type="entry name" value="WD40/YVTN_repeat-like_dom_sf"/>
</dbReference>
<feature type="compositionally biased region" description="Basic and acidic residues" evidence="4">
    <location>
        <begin position="308"/>
        <end position="327"/>
    </location>
</feature>